<dbReference type="HAMAP" id="MF_01694">
    <property type="entry name" value="BioB"/>
    <property type="match status" value="1"/>
</dbReference>
<dbReference type="UniPathway" id="UPA00078">
    <property type="reaction ID" value="UER00162"/>
</dbReference>
<evidence type="ECO:0000256" key="11">
    <source>
        <dbReference type="ARBA" id="ARBA00023004"/>
    </source>
</evidence>
<dbReference type="GO" id="GO:0046872">
    <property type="term" value="F:metal ion binding"/>
    <property type="evidence" value="ECO:0007669"/>
    <property type="project" value="UniProtKB-KW"/>
</dbReference>
<evidence type="ECO:0000256" key="12">
    <source>
        <dbReference type="ARBA" id="ARBA00023014"/>
    </source>
</evidence>
<proteinExistence type="inferred from homology"/>
<dbReference type="EMBL" id="VSSQ01001011">
    <property type="protein sequence ID" value="MPM04124.1"/>
    <property type="molecule type" value="Genomic_DNA"/>
</dbReference>
<evidence type="ECO:0000259" key="14">
    <source>
        <dbReference type="PROSITE" id="PS51918"/>
    </source>
</evidence>
<keyword evidence="5" id="KW-0004">4Fe-4S</keyword>
<dbReference type="GO" id="GO:0051539">
    <property type="term" value="F:4 iron, 4 sulfur cluster binding"/>
    <property type="evidence" value="ECO:0007669"/>
    <property type="project" value="UniProtKB-KW"/>
</dbReference>
<dbReference type="InterPro" id="IPR024177">
    <property type="entry name" value="Biotin_synthase"/>
</dbReference>
<evidence type="ECO:0000256" key="2">
    <source>
        <dbReference type="ARBA" id="ARBA00004942"/>
    </source>
</evidence>
<dbReference type="SFLD" id="SFLDG01060">
    <property type="entry name" value="BATS_domain_containing"/>
    <property type="match status" value="1"/>
</dbReference>
<evidence type="ECO:0000256" key="6">
    <source>
        <dbReference type="ARBA" id="ARBA00022679"/>
    </source>
</evidence>
<keyword evidence="8" id="KW-0001">2Fe-2S</keyword>
<keyword evidence="6 15" id="KW-0808">Transferase</keyword>
<dbReference type="EC" id="2.8.1.6" evidence="4"/>
<dbReference type="SFLD" id="SFLDG01278">
    <property type="entry name" value="biotin_synthase_like"/>
    <property type="match status" value="1"/>
</dbReference>
<comment type="pathway">
    <text evidence="2">Cofactor biosynthesis; biotin biosynthesis; biotin from 7,8-diaminononanoate: step 2/2.</text>
</comment>
<dbReference type="PANTHER" id="PTHR22976:SF2">
    <property type="entry name" value="BIOTIN SYNTHASE, MITOCHONDRIAL"/>
    <property type="match status" value="1"/>
</dbReference>
<comment type="cofactor">
    <cofactor evidence="1">
        <name>[4Fe-4S] cluster</name>
        <dbReference type="ChEBI" id="CHEBI:49883"/>
    </cofactor>
</comment>
<dbReference type="InterPro" id="IPR058240">
    <property type="entry name" value="rSAM_sf"/>
</dbReference>
<evidence type="ECO:0000256" key="10">
    <source>
        <dbReference type="ARBA" id="ARBA00022756"/>
    </source>
</evidence>
<accession>A0A644WPB5</accession>
<dbReference type="PIRSF" id="PIRSF001619">
    <property type="entry name" value="Biotin_synth"/>
    <property type="match status" value="1"/>
</dbReference>
<dbReference type="CDD" id="cd01335">
    <property type="entry name" value="Radical_SAM"/>
    <property type="match status" value="1"/>
</dbReference>
<gene>
    <name evidence="15" type="primary">bioB_19</name>
    <name evidence="15" type="ORF">SDC9_50394</name>
</gene>
<dbReference type="InterPro" id="IPR002684">
    <property type="entry name" value="Biotin_synth/BioAB"/>
</dbReference>
<keyword evidence="11" id="KW-0408">Iron</keyword>
<dbReference type="InterPro" id="IPR013785">
    <property type="entry name" value="Aldolase_TIM"/>
</dbReference>
<dbReference type="SMART" id="SM00876">
    <property type="entry name" value="BATS"/>
    <property type="match status" value="1"/>
</dbReference>
<keyword evidence="9" id="KW-0479">Metal-binding</keyword>
<evidence type="ECO:0000256" key="7">
    <source>
        <dbReference type="ARBA" id="ARBA00022691"/>
    </source>
</evidence>
<dbReference type="AlphaFoldDB" id="A0A644WPB5"/>
<dbReference type="InterPro" id="IPR010722">
    <property type="entry name" value="BATS_dom"/>
</dbReference>
<dbReference type="Gene3D" id="3.20.20.70">
    <property type="entry name" value="Aldolase class I"/>
    <property type="match status" value="1"/>
</dbReference>
<dbReference type="GO" id="GO:0004076">
    <property type="term" value="F:biotin synthase activity"/>
    <property type="evidence" value="ECO:0007669"/>
    <property type="project" value="UniProtKB-EC"/>
</dbReference>
<evidence type="ECO:0000256" key="5">
    <source>
        <dbReference type="ARBA" id="ARBA00022485"/>
    </source>
</evidence>
<evidence type="ECO:0000256" key="9">
    <source>
        <dbReference type="ARBA" id="ARBA00022723"/>
    </source>
</evidence>
<dbReference type="NCBIfam" id="TIGR00433">
    <property type="entry name" value="bioB"/>
    <property type="match status" value="1"/>
</dbReference>
<dbReference type="GO" id="GO:0009102">
    <property type="term" value="P:biotin biosynthetic process"/>
    <property type="evidence" value="ECO:0007669"/>
    <property type="project" value="UniProtKB-UniPathway"/>
</dbReference>
<evidence type="ECO:0000256" key="8">
    <source>
        <dbReference type="ARBA" id="ARBA00022714"/>
    </source>
</evidence>
<dbReference type="SFLD" id="SFLDS00029">
    <property type="entry name" value="Radical_SAM"/>
    <property type="match status" value="1"/>
</dbReference>
<feature type="domain" description="Radical SAM core" evidence="14">
    <location>
        <begin position="44"/>
        <end position="270"/>
    </location>
</feature>
<dbReference type="PANTHER" id="PTHR22976">
    <property type="entry name" value="BIOTIN SYNTHASE"/>
    <property type="match status" value="1"/>
</dbReference>
<dbReference type="PROSITE" id="PS51918">
    <property type="entry name" value="RADICAL_SAM"/>
    <property type="match status" value="1"/>
</dbReference>
<dbReference type="InterPro" id="IPR007197">
    <property type="entry name" value="rSAM"/>
</dbReference>
<keyword evidence="10" id="KW-0093">Biotin biosynthesis</keyword>
<comment type="cofactor">
    <cofactor evidence="13">
        <name>[2Fe-2S] cluster</name>
        <dbReference type="ChEBI" id="CHEBI:190135"/>
    </cofactor>
</comment>
<keyword evidence="7" id="KW-0949">S-adenosyl-L-methionine</keyword>
<dbReference type="Pfam" id="PF06968">
    <property type="entry name" value="BATS"/>
    <property type="match status" value="1"/>
</dbReference>
<dbReference type="InterPro" id="IPR006638">
    <property type="entry name" value="Elp3/MiaA/NifB-like_rSAM"/>
</dbReference>
<organism evidence="15">
    <name type="scientific">bioreactor metagenome</name>
    <dbReference type="NCBI Taxonomy" id="1076179"/>
    <lineage>
        <taxon>unclassified sequences</taxon>
        <taxon>metagenomes</taxon>
        <taxon>ecological metagenomes</taxon>
    </lineage>
</organism>
<protein>
    <recommendedName>
        <fullName evidence="4">biotin synthase</fullName>
        <ecNumber evidence="4">2.8.1.6</ecNumber>
    </recommendedName>
</protein>
<dbReference type="SMART" id="SM00729">
    <property type="entry name" value="Elp3"/>
    <property type="match status" value="1"/>
</dbReference>
<dbReference type="GO" id="GO:0051537">
    <property type="term" value="F:2 iron, 2 sulfur cluster binding"/>
    <property type="evidence" value="ECO:0007669"/>
    <property type="project" value="UniProtKB-KW"/>
</dbReference>
<dbReference type="Pfam" id="PF04055">
    <property type="entry name" value="Radical_SAM"/>
    <property type="match status" value="1"/>
</dbReference>
<evidence type="ECO:0000256" key="3">
    <source>
        <dbReference type="ARBA" id="ARBA00010765"/>
    </source>
</evidence>
<keyword evidence="12" id="KW-0411">Iron-sulfur</keyword>
<comment type="caution">
    <text evidence="15">The sequence shown here is derived from an EMBL/GenBank/DDBJ whole genome shotgun (WGS) entry which is preliminary data.</text>
</comment>
<comment type="similarity">
    <text evidence="3">Belongs to the radical SAM superfamily. Biotin synthase family.</text>
</comment>
<dbReference type="SUPFAM" id="SSF102114">
    <property type="entry name" value="Radical SAM enzymes"/>
    <property type="match status" value="1"/>
</dbReference>
<sequence>MDLIKLAEEIIAGKRLKREDDLNFFFTADLEELRKGAALLQDYFCGKKVDLCTIMNARSGRCSENCKFCAQSAHHHTGVDEYGFVEIDEIMEMALANQAEGADRFGLVTSGRRLDGEDFEHAIEAYKKMKANCSISLCAGHGLLRREQFKRLREAGVESYHENIETSRRNFPNICTTHKFEDKLETMRIAKEEGFCVCSGGIIGMGETWEDRLDMALTLAELGIESIPINALMPIPGTPLGHLPGLAPEDILRTVAFFRYLNPAANIRLAAGRKMLPQNGREAFCGGASATITGNMLTTSGSNIKEDIAMLHELGFNLN</sequence>
<evidence type="ECO:0000313" key="15">
    <source>
        <dbReference type="EMBL" id="MPM04124.1"/>
    </source>
</evidence>
<name>A0A644WPB5_9ZZZZ</name>
<evidence type="ECO:0000256" key="1">
    <source>
        <dbReference type="ARBA" id="ARBA00001966"/>
    </source>
</evidence>
<reference evidence="15" key="1">
    <citation type="submission" date="2019-08" db="EMBL/GenBank/DDBJ databases">
        <authorList>
            <person name="Kucharzyk K."/>
            <person name="Murdoch R.W."/>
            <person name="Higgins S."/>
            <person name="Loffler F."/>
        </authorList>
    </citation>
    <scope>NUCLEOTIDE SEQUENCE</scope>
</reference>
<evidence type="ECO:0000256" key="4">
    <source>
        <dbReference type="ARBA" id="ARBA00012236"/>
    </source>
</evidence>
<evidence type="ECO:0000256" key="13">
    <source>
        <dbReference type="ARBA" id="ARBA00034078"/>
    </source>
</evidence>